<dbReference type="GO" id="GO:0046872">
    <property type="term" value="F:metal ion binding"/>
    <property type="evidence" value="ECO:0007669"/>
    <property type="project" value="InterPro"/>
</dbReference>
<dbReference type="PROSITE" id="PS50853">
    <property type="entry name" value="FN3"/>
    <property type="match status" value="2"/>
</dbReference>
<evidence type="ECO:0000313" key="3">
    <source>
        <dbReference type="EMBL" id="AKG92420.1"/>
    </source>
</evidence>
<dbReference type="AlphaFoldDB" id="A0A0F7IFW4"/>
<dbReference type="InParanoid" id="A0A0F7IFW4"/>
<dbReference type="InterPro" id="IPR015914">
    <property type="entry name" value="PAPs_N"/>
</dbReference>
<dbReference type="CDD" id="cd00063">
    <property type="entry name" value="FN3"/>
    <property type="match status" value="2"/>
</dbReference>
<dbReference type="SUPFAM" id="SSF101908">
    <property type="entry name" value="Putative isomerase YbhE"/>
    <property type="match status" value="2"/>
</dbReference>
<dbReference type="PATRIC" id="fig|113653.22.peg.221"/>
<feature type="compositionally biased region" description="Polar residues" evidence="1">
    <location>
        <begin position="1057"/>
        <end position="1070"/>
    </location>
</feature>
<dbReference type="HOGENOM" id="CLU_277664_0_0_2"/>
<sequence length="1141" mass="124696">MIRIITLIIIMTVTIQICAAATVQNVGQFGWGPVKALEVDKQNKLLYIGAGATLWVYSIEDPENMTKISEISLGWRIYGMNLSGNYLYVANEKRVVIIDVSNPIQPKIIGEVTQNTSNYEAYDIAVYGSYAFVAAGNYGLQVLDVSDKTKPKEVTHLDLYGKKLKISGDYVYLLTHDYSDIYIIDIANPSNPVLKSTFTMPKGRPFDIKISNNIAYVTEYPWGIWAIDVSDPSNPKVLGNCTGSYYGEYESSGINVKDGYAFVSTWYRGLVVYDVSNPSNIKLICELPSTGFKGYLGEVEIFENLAFVAGHYSGVGIYNISDVQNGELIDKIPTVGRSFGLGVIGNYMLIGSDSGLLIVNVTDPSTPKLENTLKIGRTWGLIIDKNRNLAITHSMWYGPAIVDISDPTKPTILSRYTPNTGPIGIRDNYLYIINHITKELEIVDISNISQPKKISNVFIGSVWRGALYLNYTFITSANNGITIVNISNPYNPQIVSRVLEDKKGFIPRPVFSGNYMFAAAEGRVFVVDISDASNPVVVYESDPMSIQSLWIQGKYLIAGSKDSIKIFDISDPVNIKILGDFHVAHGPVVDVMADDRYIYTANDYWGAEIFSYSLEADTIPPKIENISIKSVTATSATIVWNTDEYSDSAVKYGTESGNYTYYMSDPTFKTTHSLTLTNLIPNTKYYFVIISKDMSGNNAQSEEYTFTTSIEEKPPLTEYTIKPTPQQGWLNTSATITFFRTDDVGVAYTNYSMVSEKGPWTKIEGEQPFSITISSEGETTIWYYSVDVNGSAEQVKSLTLKIDMTPPKIQNISVLSDVNSATISLNTDETTTCKIYYGTDPQHLSSVAECTAYSTNHTIPLNQLNPNTTYYFRVHVEDVAGNTNTSEVISLTTLTEIVPTPTPSPQPTPTPTPTPTATPTPSSGGSGGGGGSGYYGGGFGGGAPISPPMPAASSSADAGEEENKVKANESLEVKMPENITAGRNVSVEVKCPEPNGTLTIVFPEEWRMENVSLSAANLGELHIFVPDNITHGNYTLKFVYARGKDVITKTVTVRVAGSQQSAEPSQTSTHTSEEVLPAPETPAPTPTPQVTPSPENVPYKTPTPQTAEEGVEKMGMISRVTEAIISIIKAIVNAISNLFSL</sequence>
<evidence type="ECO:0000256" key="1">
    <source>
        <dbReference type="SAM" id="MobiDB-lite"/>
    </source>
</evidence>
<feature type="region of interest" description="Disordered" evidence="1">
    <location>
        <begin position="896"/>
        <end position="973"/>
    </location>
</feature>
<dbReference type="InterPro" id="IPR008963">
    <property type="entry name" value="Purple_acid_Pase-like_N"/>
</dbReference>
<feature type="compositionally biased region" description="Pro residues" evidence="1">
    <location>
        <begin position="900"/>
        <end position="918"/>
    </location>
</feature>
<dbReference type="OrthoDB" id="134269at2157"/>
<dbReference type="GeneID" id="24802812"/>
<feature type="compositionally biased region" description="Basic and acidic residues" evidence="1">
    <location>
        <begin position="961"/>
        <end position="973"/>
    </location>
</feature>
<dbReference type="Pfam" id="PF08309">
    <property type="entry name" value="LVIVD"/>
    <property type="match status" value="11"/>
</dbReference>
<reference evidence="3 4" key="1">
    <citation type="submission" date="2015-04" db="EMBL/GenBank/DDBJ databases">
        <title>The complete genome sequence of the hyperthermophilic, obligate iron-reducing archaeon Geoglobus ahangari strain 234T.</title>
        <authorList>
            <person name="Manzella M.P."/>
            <person name="Holmes D.E."/>
            <person name="Rocheleau J.M."/>
            <person name="Chung A."/>
            <person name="Reguera G."/>
            <person name="Kashefi K."/>
        </authorList>
    </citation>
    <scope>NUCLEOTIDE SEQUENCE [LARGE SCALE GENOMIC DNA]</scope>
    <source>
        <strain evidence="3 4">234</strain>
    </source>
</reference>
<feature type="domain" description="Fibronectin type-III" evidence="2">
    <location>
        <begin position="622"/>
        <end position="711"/>
    </location>
</feature>
<accession>A0A0F7IFW4</accession>
<feature type="domain" description="Fibronectin type-III" evidence="2">
    <location>
        <begin position="805"/>
        <end position="896"/>
    </location>
</feature>
<name>A0A0F7IFW4_9EURY</name>
<dbReference type="GO" id="GO:0003993">
    <property type="term" value="F:acid phosphatase activity"/>
    <property type="evidence" value="ECO:0007669"/>
    <property type="project" value="InterPro"/>
</dbReference>
<dbReference type="SUPFAM" id="SSF75011">
    <property type="entry name" value="3-carboxy-cis,cis-mucoante lactonizing enzyme"/>
    <property type="match status" value="1"/>
</dbReference>
<dbReference type="Gene3D" id="2.60.40.380">
    <property type="entry name" value="Purple acid phosphatase-like, N-terminal"/>
    <property type="match status" value="2"/>
</dbReference>
<organism evidence="3 4">
    <name type="scientific">Geoglobus ahangari</name>
    <dbReference type="NCBI Taxonomy" id="113653"/>
    <lineage>
        <taxon>Archaea</taxon>
        <taxon>Methanobacteriati</taxon>
        <taxon>Methanobacteriota</taxon>
        <taxon>Archaeoglobi</taxon>
        <taxon>Archaeoglobales</taxon>
        <taxon>Archaeoglobaceae</taxon>
        <taxon>Geoglobus</taxon>
    </lineage>
</organism>
<proteinExistence type="predicted"/>
<dbReference type="STRING" id="113653.GAH_00224"/>
<dbReference type="EMBL" id="CP011267">
    <property type="protein sequence ID" value="AKG92420.1"/>
    <property type="molecule type" value="Genomic_DNA"/>
</dbReference>
<dbReference type="KEGG" id="gah:GAH_00224"/>
<dbReference type="SMART" id="SM00060">
    <property type="entry name" value="FN3"/>
    <property type="match status" value="2"/>
</dbReference>
<dbReference type="Proteomes" id="UP000034723">
    <property type="component" value="Chromosome"/>
</dbReference>
<dbReference type="InterPro" id="IPR013211">
    <property type="entry name" value="LVIVD"/>
</dbReference>
<feature type="compositionally biased region" description="Pro residues" evidence="1">
    <location>
        <begin position="1079"/>
        <end position="1091"/>
    </location>
</feature>
<dbReference type="RefSeq" id="WP_048094308.1">
    <property type="nucleotide sequence ID" value="NZ_CP011267.1"/>
</dbReference>
<feature type="compositionally biased region" description="Gly residues" evidence="1">
    <location>
        <begin position="924"/>
        <end position="943"/>
    </location>
</feature>
<gene>
    <name evidence="3" type="ORF">GAH_00224</name>
</gene>
<evidence type="ECO:0000313" key="4">
    <source>
        <dbReference type="Proteomes" id="UP000034723"/>
    </source>
</evidence>
<dbReference type="SUPFAM" id="SSF49363">
    <property type="entry name" value="Purple acid phosphatase, N-terminal domain"/>
    <property type="match status" value="2"/>
</dbReference>
<feature type="region of interest" description="Disordered" evidence="1">
    <location>
        <begin position="1057"/>
        <end position="1108"/>
    </location>
</feature>
<evidence type="ECO:0000259" key="2">
    <source>
        <dbReference type="PROSITE" id="PS50853"/>
    </source>
</evidence>
<keyword evidence="4" id="KW-1185">Reference proteome</keyword>
<dbReference type="Pfam" id="PF16656">
    <property type="entry name" value="Pur_ac_phosph_N"/>
    <property type="match status" value="2"/>
</dbReference>
<dbReference type="InterPro" id="IPR003961">
    <property type="entry name" value="FN3_dom"/>
</dbReference>
<protein>
    <recommendedName>
        <fullName evidence="2">Fibronectin type-III domain-containing protein</fullName>
    </recommendedName>
</protein>